<dbReference type="Proteomes" id="UP000238634">
    <property type="component" value="Unassembled WGS sequence"/>
</dbReference>
<dbReference type="PANTHER" id="PTHR33490">
    <property type="entry name" value="BLR5614 PROTEIN-RELATED"/>
    <property type="match status" value="1"/>
</dbReference>
<dbReference type="PANTHER" id="PTHR33490:SF1">
    <property type="entry name" value="SLL1233 PROTEIN"/>
    <property type="match status" value="1"/>
</dbReference>
<keyword evidence="3" id="KW-1185">Reference proteome</keyword>
<dbReference type="SUPFAM" id="SSF54001">
    <property type="entry name" value="Cysteine proteinases"/>
    <property type="match status" value="1"/>
</dbReference>
<dbReference type="SMART" id="SM00460">
    <property type="entry name" value="TGc"/>
    <property type="match status" value="1"/>
</dbReference>
<dbReference type="RefSeq" id="WP_073074529.1">
    <property type="nucleotide sequence ID" value="NZ_PVWG01000036.1"/>
</dbReference>
<comment type="caution">
    <text evidence="2">The sequence shown here is derived from an EMBL/GenBank/DDBJ whole genome shotgun (WGS) entry which is preliminary data.</text>
</comment>
<sequence length="289" mass="32385">MFYQISHTTTYKYSQPVTLQPHLVRLRPRSNGWQTLKLFSLQVTPQPTARSQIVDLDGNSLIKLWFAPQKTEQLQIQAQSQVETHESNPFNYLMEPWAARLAIDYPTSLLLQLQPYLTGQNANYATSVDPIALQLAQEISHEVSGDTVNFLATLNQRIYESCKYLVRETGKPLSPGITWTEKLGSCRDLTVLFIEVCRSIGLAARFVSGYQEGDLDRDDRHLHAWAEVYLPGAGWRGYDPTHGLAVSDRHVALVASAVSDYAAPVSGNFSRVGDVQSTIDYQIQIQGLS</sequence>
<feature type="domain" description="Transglutaminase-like" evidence="1">
    <location>
        <begin position="178"/>
        <end position="242"/>
    </location>
</feature>
<name>A0A2T1D8L1_9CYAN</name>
<dbReference type="Gene3D" id="3.10.620.30">
    <property type="match status" value="1"/>
</dbReference>
<organism evidence="2 3">
    <name type="scientific">Phormidesmis priestleyi ULC007</name>
    <dbReference type="NCBI Taxonomy" id="1920490"/>
    <lineage>
        <taxon>Bacteria</taxon>
        <taxon>Bacillati</taxon>
        <taxon>Cyanobacteriota</taxon>
        <taxon>Cyanophyceae</taxon>
        <taxon>Leptolyngbyales</taxon>
        <taxon>Leptolyngbyaceae</taxon>
        <taxon>Phormidesmis</taxon>
    </lineage>
</organism>
<dbReference type="OrthoDB" id="9787782at2"/>
<reference evidence="2 3" key="1">
    <citation type="submission" date="2018-02" db="EMBL/GenBank/DDBJ databases">
        <authorList>
            <person name="Cohen D.B."/>
            <person name="Kent A.D."/>
        </authorList>
    </citation>
    <scope>NUCLEOTIDE SEQUENCE [LARGE SCALE GENOMIC DNA]</scope>
    <source>
        <strain evidence="2 3">ULC007</strain>
    </source>
</reference>
<dbReference type="STRING" id="1920490.GCA_001895925_02085"/>
<protein>
    <submittedName>
        <fullName evidence="2">Transglutaminase family protein</fullName>
    </submittedName>
</protein>
<proteinExistence type="predicted"/>
<evidence type="ECO:0000259" key="1">
    <source>
        <dbReference type="SMART" id="SM00460"/>
    </source>
</evidence>
<dbReference type="InterPro" id="IPR013589">
    <property type="entry name" value="Bac_transglu_N"/>
</dbReference>
<dbReference type="Pfam" id="PF08379">
    <property type="entry name" value="Bact_transglu_N"/>
    <property type="match status" value="1"/>
</dbReference>
<dbReference type="EMBL" id="PVWG01000036">
    <property type="protein sequence ID" value="PSB16848.1"/>
    <property type="molecule type" value="Genomic_DNA"/>
</dbReference>
<gene>
    <name evidence="2" type="ORF">C7B65_20525</name>
</gene>
<dbReference type="AlphaFoldDB" id="A0A2T1D8L1"/>
<reference evidence="2 3" key="2">
    <citation type="submission" date="2018-03" db="EMBL/GenBank/DDBJ databases">
        <title>The ancient ancestry and fast evolution of plastids.</title>
        <authorList>
            <person name="Moore K.R."/>
            <person name="Magnabosco C."/>
            <person name="Momper L."/>
            <person name="Gold D.A."/>
            <person name="Bosak T."/>
            <person name="Fournier G.P."/>
        </authorList>
    </citation>
    <scope>NUCLEOTIDE SEQUENCE [LARGE SCALE GENOMIC DNA]</scope>
    <source>
        <strain evidence="2 3">ULC007</strain>
    </source>
</reference>
<dbReference type="Pfam" id="PF01841">
    <property type="entry name" value="Transglut_core"/>
    <property type="match status" value="1"/>
</dbReference>
<evidence type="ECO:0000313" key="3">
    <source>
        <dbReference type="Proteomes" id="UP000238634"/>
    </source>
</evidence>
<accession>A0A2T1D8L1</accession>
<evidence type="ECO:0000313" key="2">
    <source>
        <dbReference type="EMBL" id="PSB16848.1"/>
    </source>
</evidence>
<dbReference type="InterPro" id="IPR038765">
    <property type="entry name" value="Papain-like_cys_pep_sf"/>
</dbReference>
<dbReference type="InterPro" id="IPR002931">
    <property type="entry name" value="Transglutaminase-like"/>
</dbReference>